<sequence length="357" mass="41242">MIVTTSICANYLPKAMVLAKSLKETNPAAQFIVCLLERDIHPAAQSCEHFDDVILAKDLGFEQFEKFIFKHSIVEASTAVKGQLFLYLLRRYTAEDRFVYLDPDIKVYGELTELAEAMDRHPIVLTPHLCHPEDIMDAVMDNELSALQHGVFNLGFLAISRSEEAVRFAEWWASRLAMFCFDDIPRGIFTDQKWIDLAPCYFDVYILKHPGYNVAPWNLSRRKLSAAAGGCLVNGQPLRFFHYSGFDSGANEGMINKYVPDRSNVVYLLRDEYVRELHEADQTHLGRTNWSYDFYRSGERIQRDARIVYRDTPEILYRVDNPFALGNEYFERYISVEQVAGNVIRQGKKLLKRLINR</sequence>
<evidence type="ECO:0008006" key="3">
    <source>
        <dbReference type="Google" id="ProtNLM"/>
    </source>
</evidence>
<dbReference type="SUPFAM" id="SSF53448">
    <property type="entry name" value="Nucleotide-diphospho-sugar transferases"/>
    <property type="match status" value="1"/>
</dbReference>
<dbReference type="AlphaFoldDB" id="A0A7X3JXT4"/>
<evidence type="ECO:0000313" key="2">
    <source>
        <dbReference type="Proteomes" id="UP000490800"/>
    </source>
</evidence>
<evidence type="ECO:0000313" key="1">
    <source>
        <dbReference type="EMBL" id="MVO98220.1"/>
    </source>
</evidence>
<keyword evidence="2" id="KW-1185">Reference proteome</keyword>
<dbReference type="Pfam" id="PF01501">
    <property type="entry name" value="Glyco_transf_8"/>
    <property type="match status" value="1"/>
</dbReference>
<dbReference type="Gene3D" id="3.90.550.10">
    <property type="entry name" value="Spore Coat Polysaccharide Biosynthesis Protein SpsA, Chain A"/>
    <property type="match status" value="1"/>
</dbReference>
<dbReference type="OrthoDB" id="186344at2"/>
<organism evidence="1 2">
    <name type="scientific">Paenibacillus lutrae</name>
    <dbReference type="NCBI Taxonomy" id="2078573"/>
    <lineage>
        <taxon>Bacteria</taxon>
        <taxon>Bacillati</taxon>
        <taxon>Bacillota</taxon>
        <taxon>Bacilli</taxon>
        <taxon>Bacillales</taxon>
        <taxon>Paenibacillaceae</taxon>
        <taxon>Paenibacillus</taxon>
    </lineage>
</organism>
<dbReference type="EMBL" id="RHLK01000001">
    <property type="protein sequence ID" value="MVO98220.1"/>
    <property type="molecule type" value="Genomic_DNA"/>
</dbReference>
<dbReference type="InterPro" id="IPR002495">
    <property type="entry name" value="Glyco_trans_8"/>
</dbReference>
<dbReference type="GO" id="GO:0016757">
    <property type="term" value="F:glycosyltransferase activity"/>
    <property type="evidence" value="ECO:0007669"/>
    <property type="project" value="InterPro"/>
</dbReference>
<dbReference type="RefSeq" id="WP_157332226.1">
    <property type="nucleotide sequence ID" value="NZ_RHLK01000001.1"/>
</dbReference>
<proteinExistence type="predicted"/>
<protein>
    <recommendedName>
        <fullName evidence="3">Glycosyl transferase</fullName>
    </recommendedName>
</protein>
<gene>
    <name evidence="1" type="ORF">EDM21_01475</name>
</gene>
<comment type="caution">
    <text evidence="1">The sequence shown here is derived from an EMBL/GenBank/DDBJ whole genome shotgun (WGS) entry which is preliminary data.</text>
</comment>
<dbReference type="InterPro" id="IPR029044">
    <property type="entry name" value="Nucleotide-diphossugar_trans"/>
</dbReference>
<dbReference type="Proteomes" id="UP000490800">
    <property type="component" value="Unassembled WGS sequence"/>
</dbReference>
<name>A0A7X3JXT4_9BACL</name>
<reference evidence="1 2" key="1">
    <citation type="journal article" date="2019" name="Microorganisms">
        <title>Paenibacillus lutrae sp. nov., A Chitinolytic Species Isolated from A River Otter in Castril Natural Park, Granada, Spain.</title>
        <authorList>
            <person name="Rodriguez M."/>
            <person name="Reina J.C."/>
            <person name="Bejar V."/>
            <person name="Llamas I."/>
        </authorList>
    </citation>
    <scope>NUCLEOTIDE SEQUENCE [LARGE SCALE GENOMIC DNA]</scope>
    <source>
        <strain evidence="1 2">N10</strain>
    </source>
</reference>
<accession>A0A7X3JXT4</accession>